<feature type="compositionally biased region" description="Polar residues" evidence="12">
    <location>
        <begin position="43"/>
        <end position="59"/>
    </location>
</feature>
<dbReference type="InterPro" id="IPR036903">
    <property type="entry name" value="Nup98_auto-Pept-S59_dom_sf"/>
</dbReference>
<feature type="compositionally biased region" description="Polar residues" evidence="12">
    <location>
        <begin position="1152"/>
        <end position="1173"/>
    </location>
</feature>
<keyword evidence="5" id="KW-0813">Transport</keyword>
<organism evidence="14">
    <name type="scientific">Hirondellea gigas</name>
    <dbReference type="NCBI Taxonomy" id="1518452"/>
    <lineage>
        <taxon>Eukaryota</taxon>
        <taxon>Metazoa</taxon>
        <taxon>Ecdysozoa</taxon>
        <taxon>Arthropoda</taxon>
        <taxon>Crustacea</taxon>
        <taxon>Multicrustacea</taxon>
        <taxon>Malacostraca</taxon>
        <taxon>Eumalacostraca</taxon>
        <taxon>Peracarida</taxon>
        <taxon>Amphipoda</taxon>
        <taxon>Amphilochidea</taxon>
        <taxon>Lysianassida</taxon>
        <taxon>Lysianassidira</taxon>
        <taxon>Lysianassoidea</taxon>
        <taxon>Lysianassidae</taxon>
        <taxon>Hirondellea</taxon>
    </lineage>
</organism>
<feature type="region of interest" description="Disordered" evidence="12">
    <location>
        <begin position="1022"/>
        <end position="1059"/>
    </location>
</feature>
<proteinExistence type="evidence at transcript level"/>
<evidence type="ECO:0000256" key="9">
    <source>
        <dbReference type="ARBA" id="ARBA00023010"/>
    </source>
</evidence>
<feature type="compositionally biased region" description="Low complexity" evidence="12">
    <location>
        <begin position="1132"/>
        <end position="1151"/>
    </location>
</feature>
<reference evidence="14" key="1">
    <citation type="submission" date="2017-11" db="EMBL/GenBank/DDBJ databases">
        <title>The sensing device of the deep-sea amphipod.</title>
        <authorList>
            <person name="Kobayashi H."/>
            <person name="Nagahama T."/>
            <person name="Arai W."/>
            <person name="Sasagawa Y."/>
            <person name="Umeda M."/>
            <person name="Hayashi T."/>
            <person name="Nikaido I."/>
            <person name="Watanabe H."/>
            <person name="Oguri K."/>
            <person name="Kitazato H."/>
            <person name="Fujioka K."/>
            <person name="Kido Y."/>
            <person name="Takami H."/>
        </authorList>
    </citation>
    <scope>NUCLEOTIDE SEQUENCE</scope>
    <source>
        <tissue evidence="14">Whole body</tissue>
    </source>
</reference>
<keyword evidence="10" id="KW-0906">Nuclear pore complex</keyword>
<comment type="similarity">
    <text evidence="3">Belongs to the nucleoporin GLFG family.</text>
</comment>
<dbReference type="Pfam" id="PF21240">
    <property type="entry name" value="Nup98_GLEBS"/>
    <property type="match status" value="1"/>
</dbReference>
<sequence>MFGSRPPFSGTSSFTGFGATNNAQQTTGFGTGTFGRSTTFGTQPTENTGFGSTATSSTPFGGAGTTGTSLFGTAGQPNTNPGAGLFGTSNTGAFGSNTTGGLFGTQNTAAAPSTGLFGIGANTNNAFNAQPKAFGTPVSSTTGGLFNTAATGTGLFGANTGTNIVGTTIKYQPVTGTDTMTRNGVTSNIQTRIAVITCMKEYEGKSLEELRVEDYIANRKGPGQTGALMTGGFGSGTTGGVTAGGLFGSTAPAGQLGAANTGGLFGQKPQETKPLFGTAATNTGFGVSASSNTGGLFGNTTTAPAFGQAPTSTGTGFNFGQNTQNQNKTGFSFPISNTASNTTTGGLFGQQTQQQPNQGFSATNTGFSFGQTATSQQNQTGLFNQAKPAAFGSTAGTSGGGLFGGKPAAAPAFGGFGTGTTGFGTSAAATPFGTNTNTNTAGGLFGNTQNKPAFGLGNSTFGNTFNTGTSGGGLFGNTGTNTGGGLFGSNTMQQNKPAGGLSFNTGNTFNTGTNTLGLGLNNNSLNKPTGFGAMGGGFGTMGGLGATNNMSINNTVIASGIGDNNIANLIKALTDNPFGHSSLLKTPMATTGKADELLSPPSDSSKQLGINNNQPPTYVLPSKLPAAVQPRAHVTISSTASSSTMLNNRSLLFAGLDDTNEGNGGDEIFKTKSFPSVKKLNLKVFKNLKSGAGSPLVGQSAGSGASSPTVEGGGRSPLPLTTPLHRGVSPASATASPALHANNSANDSNTATPEIIKGRSNMKRISLAYKKGSYNDTLADLNVACRGVVAQQVKDGVCNTSSANDKDANNTSVAGNTSQANFSLYEAPSQDVSEAELSASAQPHPTGIKLSRSGYYTIPSLSELVELIDEDGRCCVENFSVGREGYGNVCFSSETDVIGLDLDSTVFIVRKELEVYPDAATKPKVGEALNKPAVITLDAVWPIDKSSRDVIKDNSRLEAMGWPRYLEKKCLNMGAKFLEYRPDTGSWVFKVNHFSKYGLQDDNDDEFSPEDLIKAQKQMQQQQQQVQQNKRVSYDLDPSGNNLPKTVDPSLIKSSSQTTSKQAAAAATARISATSAAAGALNNGSNDGGADGSITTNTTSSGSLSSSSSGLGGAAGTTTTTAVGGAGGGPPTLGLVVSPPPTHHLLPHLTSASGASQYQKQVSRGVRSSSTAPATVPGELFLDSFANEPDEGASLGAPYLPGGGAAGPNGSGSNKTLKQLTTNMFPMEEEEDLQDLGSDGYSDTGTMMLGSEHAGSTFACGAGAATAVHRLIEDSQEQWRESSIKKFPSKVLECVEESAGMEGRLSPSIGEHTIVKPKLLPHAKQQRDLSSPSSAYRASRTEYPSMVSVGSQVNHPPVVAPMHSGTVLPLPLSLLHRQQNNISDAAAFRGVSFRVGWGPSWQLLHTGNALGTQVDVVGAAAARDKRAAAAATMKATSVPYLFMPSSSTTTTADAASHQHNVLHTGADLPKYEVKLEKLHLTDLSAASLGSPDPATALRTVEACLYEVLHCSTASSVGSRLAARHMQPSSGRTLLHRLAGTVQQLQRSAEEDDSSDCCSSQLSDVLELCMALWGKLDYGWLEDAAAESEYVQARARVETVSQWVERVCSAGVRREVQAVMDAAAANTDNNSADSHLEAVFSHLTAREIHNACDLLQEKGDHHLALLLAQVCMGDDTPRQIIAKQLANWAECGADTTMSPSRLVLYVLASGQATYNSGSGLVNICKGLDWRRALAVHLWYICPSTCTVSEALLEYERGAGLVQDSLSPSSSYCQEPLPQYLGEHTLPDSVSRVSYDICYHLLKLYTQPSYRLDQLLNPATNTPDPLDVTTSWLVMALIHSLGYTHVNPIVANGIHLAMAAHLESAGLWHWAIFVLLSLKQENCRGAEVRSVLSRHVQIVEGIESEDDTFVRMKERQRISDQQVVAAQTMEVTGALDDEQQQPQANMDEDDVGFVDGDDNSMDTDLTRRNEQQTTTPQPAENNPADEDSQCNVSFNDNENEINFDLSSYLSQEEFLIAKLRIPEKWINESKAILARSLGMVEEEAWYLIKAGDLTRAHALLIETIAPTAIINEDHDYLARYITAFEASSPSLLDVNVPDWKIGGAVYAHYLHILAAVEEIKRTQQPTQDKVEALRPRLLALCGQLNSLRTPTARHRLCVSEVSRVVVGVLRAVLGEDLAATAAIANQVASLPLSQDCALQELNTLTHQYLAAVAN</sequence>
<evidence type="ECO:0000256" key="2">
    <source>
        <dbReference type="ARBA" id="ARBA00004620"/>
    </source>
</evidence>
<feature type="region of interest" description="Disordered" evidence="12">
    <location>
        <begin position="335"/>
        <end position="372"/>
    </location>
</feature>
<dbReference type="FunFam" id="1.10.10.2360:FF:000001">
    <property type="entry name" value="Nuclear pore complex protein Nup98-Nup96"/>
    <property type="match status" value="1"/>
</dbReference>
<dbReference type="GO" id="GO:0003723">
    <property type="term" value="F:RNA binding"/>
    <property type="evidence" value="ECO:0007669"/>
    <property type="project" value="TreeGrafter"/>
</dbReference>
<feature type="compositionally biased region" description="Low complexity" evidence="12">
    <location>
        <begin position="1098"/>
        <end position="1109"/>
    </location>
</feature>
<keyword evidence="9" id="KW-0811">Translocation</keyword>
<accession>A0A6A7FXC8</accession>
<protein>
    <recommendedName>
        <fullName evidence="4">Nuclear pore complex protein Nup98-Nup96</fullName>
    </recommendedName>
</protein>
<dbReference type="InterPro" id="IPR007230">
    <property type="entry name" value="Nup98_auto-Pept-S59_dom"/>
</dbReference>
<feature type="compositionally biased region" description="Acidic residues" evidence="12">
    <location>
        <begin position="1944"/>
        <end position="1959"/>
    </location>
</feature>
<feature type="compositionally biased region" description="Low complexity" evidence="12">
    <location>
        <begin position="342"/>
        <end position="359"/>
    </location>
</feature>
<dbReference type="GO" id="GO:0000973">
    <property type="term" value="P:post-transcriptional tethering of RNA polymerase II gene DNA at nuclear periphery"/>
    <property type="evidence" value="ECO:0007669"/>
    <property type="project" value="TreeGrafter"/>
</dbReference>
<dbReference type="EMBL" id="IACT01003446">
    <property type="protein sequence ID" value="LAC22689.1"/>
    <property type="molecule type" value="mRNA"/>
</dbReference>
<evidence type="ECO:0000256" key="6">
    <source>
        <dbReference type="ARBA" id="ARBA00022813"/>
    </source>
</evidence>
<dbReference type="GO" id="GO:0006405">
    <property type="term" value="P:RNA export from nucleus"/>
    <property type="evidence" value="ECO:0007669"/>
    <property type="project" value="TreeGrafter"/>
</dbReference>
<keyword evidence="6" id="KW-0068">Autocatalytic cleavage</keyword>
<keyword evidence="8" id="KW-0653">Protein transport</keyword>
<feature type="compositionally biased region" description="Polar residues" evidence="12">
    <location>
        <begin position="700"/>
        <end position="709"/>
    </location>
</feature>
<evidence type="ECO:0000256" key="3">
    <source>
        <dbReference type="ARBA" id="ARBA00008926"/>
    </source>
</evidence>
<dbReference type="Pfam" id="PF04096">
    <property type="entry name" value="Nucleoporin2"/>
    <property type="match status" value="1"/>
</dbReference>
<name>A0A6A7FXC8_9CRUS</name>
<dbReference type="Gene3D" id="1.25.40.690">
    <property type="match status" value="1"/>
</dbReference>
<dbReference type="SUPFAM" id="SSF82215">
    <property type="entry name" value="C-terminal autoproteolytic domain of nucleoporin nup98"/>
    <property type="match status" value="1"/>
</dbReference>
<evidence type="ECO:0000259" key="13">
    <source>
        <dbReference type="PROSITE" id="PS51434"/>
    </source>
</evidence>
<evidence type="ECO:0000256" key="10">
    <source>
        <dbReference type="ARBA" id="ARBA00023132"/>
    </source>
</evidence>
<dbReference type="GO" id="GO:0044614">
    <property type="term" value="C:nuclear pore cytoplasmic filaments"/>
    <property type="evidence" value="ECO:0007669"/>
    <property type="project" value="TreeGrafter"/>
</dbReference>
<evidence type="ECO:0000256" key="7">
    <source>
        <dbReference type="ARBA" id="ARBA00022816"/>
    </source>
</evidence>
<feature type="domain" description="Peptidase S59" evidence="13">
    <location>
        <begin position="852"/>
        <end position="994"/>
    </location>
</feature>
<feature type="compositionally biased region" description="Polar residues" evidence="12">
    <location>
        <begin position="360"/>
        <end position="372"/>
    </location>
</feature>
<evidence type="ECO:0000313" key="14">
    <source>
        <dbReference type="EMBL" id="LAC22689.1"/>
    </source>
</evidence>
<dbReference type="GO" id="GO:0008139">
    <property type="term" value="F:nuclear localization sequence binding"/>
    <property type="evidence" value="ECO:0007669"/>
    <property type="project" value="TreeGrafter"/>
</dbReference>
<feature type="region of interest" description="Disordered" evidence="12">
    <location>
        <begin position="1"/>
        <end position="87"/>
    </location>
</feature>
<feature type="compositionally biased region" description="Polar residues" evidence="12">
    <location>
        <begin position="1969"/>
        <end position="1978"/>
    </location>
</feature>
<dbReference type="GO" id="GO:0031965">
    <property type="term" value="C:nuclear membrane"/>
    <property type="evidence" value="ECO:0007669"/>
    <property type="project" value="UniProtKB-SubCell"/>
</dbReference>
<evidence type="ECO:0000256" key="4">
    <source>
        <dbReference type="ARBA" id="ARBA00013472"/>
    </source>
</evidence>
<dbReference type="GO" id="GO:0034398">
    <property type="term" value="P:telomere tethering at nuclear periphery"/>
    <property type="evidence" value="ECO:0007669"/>
    <property type="project" value="TreeGrafter"/>
</dbReference>
<dbReference type="PROSITE" id="PS51434">
    <property type="entry name" value="NUP_C"/>
    <property type="match status" value="1"/>
</dbReference>
<dbReference type="GO" id="GO:0017056">
    <property type="term" value="F:structural constituent of nuclear pore"/>
    <property type="evidence" value="ECO:0007669"/>
    <property type="project" value="InterPro"/>
</dbReference>
<evidence type="ECO:0000256" key="11">
    <source>
        <dbReference type="ARBA" id="ARBA00023242"/>
    </source>
</evidence>
<keyword evidence="11" id="KW-0539">Nucleus</keyword>
<evidence type="ECO:0000256" key="12">
    <source>
        <dbReference type="SAM" id="MobiDB-lite"/>
    </source>
</evidence>
<keyword evidence="7" id="KW-0509">mRNA transport</keyword>
<dbReference type="PANTHER" id="PTHR23198">
    <property type="entry name" value="NUCLEOPORIN"/>
    <property type="match status" value="1"/>
</dbReference>
<feature type="region of interest" description="Disordered" evidence="12">
    <location>
        <begin position="1932"/>
        <end position="1993"/>
    </location>
</feature>
<feature type="compositionally biased region" description="Polar residues" evidence="12">
    <location>
        <begin position="9"/>
        <end position="25"/>
    </location>
</feature>
<feature type="compositionally biased region" description="Low complexity" evidence="12">
    <location>
        <begin position="741"/>
        <end position="752"/>
    </location>
</feature>
<dbReference type="GO" id="GO:0006606">
    <property type="term" value="P:protein import into nucleus"/>
    <property type="evidence" value="ECO:0007669"/>
    <property type="project" value="TreeGrafter"/>
</dbReference>
<feature type="compositionally biased region" description="Gly residues" evidence="12">
    <location>
        <begin position="1201"/>
        <end position="1210"/>
    </location>
</feature>
<dbReference type="InterPro" id="IPR037665">
    <property type="entry name" value="Nucleoporin_S59-like"/>
</dbReference>
<dbReference type="Pfam" id="PF12110">
    <property type="entry name" value="Nup96"/>
    <property type="match status" value="1"/>
</dbReference>
<feature type="region of interest" description="Disordered" evidence="12">
    <location>
        <begin position="1192"/>
        <end position="1217"/>
    </location>
</feature>
<evidence type="ECO:0000256" key="1">
    <source>
        <dbReference type="ARBA" id="ARBA00004567"/>
    </source>
</evidence>
<feature type="compositionally biased region" description="Polar residues" evidence="12">
    <location>
        <begin position="66"/>
        <end position="87"/>
    </location>
</feature>
<dbReference type="GO" id="GO:0051028">
    <property type="term" value="P:mRNA transport"/>
    <property type="evidence" value="ECO:0007669"/>
    <property type="project" value="UniProtKB-KW"/>
</dbReference>
<feature type="compositionally biased region" description="Low complexity" evidence="12">
    <location>
        <begin position="1050"/>
        <end position="1059"/>
    </location>
</feature>
<feature type="region of interest" description="Disordered" evidence="12">
    <location>
        <begin position="693"/>
        <end position="753"/>
    </location>
</feature>
<dbReference type="Gene3D" id="1.10.10.2360">
    <property type="match status" value="1"/>
</dbReference>
<comment type="subcellular location">
    <subcellularLocation>
        <location evidence="2">Nucleus membrane</location>
        <topology evidence="2">Peripheral membrane protein</topology>
        <orientation evidence="2">Nucleoplasmic side</orientation>
    </subcellularLocation>
    <subcellularLocation>
        <location evidence="1">Nucleus</location>
        <location evidence="1">Nuclear pore complex</location>
    </subcellularLocation>
</comment>
<evidence type="ECO:0000256" key="8">
    <source>
        <dbReference type="ARBA" id="ARBA00022927"/>
    </source>
</evidence>
<feature type="region of interest" description="Disordered" evidence="12">
    <location>
        <begin position="1081"/>
        <end position="1174"/>
    </location>
</feature>
<dbReference type="PANTHER" id="PTHR23198:SF6">
    <property type="entry name" value="NUCLEAR PORE COMPLEX PROTEIN NUP98-NUP96"/>
    <property type="match status" value="1"/>
</dbReference>
<evidence type="ECO:0000256" key="5">
    <source>
        <dbReference type="ARBA" id="ARBA00022448"/>
    </source>
</evidence>
<dbReference type="InterPro" id="IPR021967">
    <property type="entry name" value="Nup98_C"/>
</dbReference>
<dbReference type="Gene3D" id="3.30.1610.10">
    <property type="entry name" value="Peptidase S59, nucleoporin"/>
    <property type="match status" value="1"/>
</dbReference>